<evidence type="ECO:0000313" key="1">
    <source>
        <dbReference type="EMBL" id="GII23127.1"/>
    </source>
</evidence>
<evidence type="ECO:0008006" key="3">
    <source>
        <dbReference type="Google" id="ProtNLM"/>
    </source>
</evidence>
<comment type="caution">
    <text evidence="1">The sequence shown here is derived from an EMBL/GenBank/DDBJ whole genome shotgun (WGS) entry which is preliminary data.</text>
</comment>
<proteinExistence type="predicted"/>
<dbReference type="AlphaFoldDB" id="A0A8J3TDE9"/>
<dbReference type="EMBL" id="BOON01000024">
    <property type="protein sequence ID" value="GII23127.1"/>
    <property type="molecule type" value="Genomic_DNA"/>
</dbReference>
<sequence length="183" mass="19969">MTPGYLLVGPESSGTKLTAELLRRAGCRSVEILGGDDGPELRLDGHPPLIRRSLPHGHRWFTISELATLLGVEDVRVVVTTRDWFTMIDSQVARGLAADPETAVASIRRAYHDIFAGIRELDAPYLVSSYEALTSQPRYAPRLLRSLDLPSASVECYEANAKWYGDAPARTGPPPGAWTAGQI</sequence>
<dbReference type="RefSeq" id="WP_168115739.1">
    <property type="nucleotide sequence ID" value="NZ_BOON01000024.1"/>
</dbReference>
<protein>
    <recommendedName>
        <fullName evidence="3">Sulfotransferase family protein</fullName>
    </recommendedName>
</protein>
<accession>A0A8J3TDE9</accession>
<keyword evidence="2" id="KW-1185">Reference proteome</keyword>
<dbReference type="Proteomes" id="UP000599074">
    <property type="component" value="Unassembled WGS sequence"/>
</dbReference>
<reference evidence="1" key="1">
    <citation type="submission" date="2021-01" db="EMBL/GenBank/DDBJ databases">
        <title>Whole genome shotgun sequence of Planosporangium mesophilum NBRC 109066.</title>
        <authorList>
            <person name="Komaki H."/>
            <person name="Tamura T."/>
        </authorList>
    </citation>
    <scope>NUCLEOTIDE SEQUENCE</scope>
    <source>
        <strain evidence="1">NBRC 109066</strain>
    </source>
</reference>
<organism evidence="1 2">
    <name type="scientific">Planosporangium mesophilum</name>
    <dbReference type="NCBI Taxonomy" id="689768"/>
    <lineage>
        <taxon>Bacteria</taxon>
        <taxon>Bacillati</taxon>
        <taxon>Actinomycetota</taxon>
        <taxon>Actinomycetes</taxon>
        <taxon>Micromonosporales</taxon>
        <taxon>Micromonosporaceae</taxon>
        <taxon>Planosporangium</taxon>
    </lineage>
</organism>
<gene>
    <name evidence="1" type="ORF">Pme01_27240</name>
</gene>
<name>A0A8J3TDE9_9ACTN</name>
<evidence type="ECO:0000313" key="2">
    <source>
        <dbReference type="Proteomes" id="UP000599074"/>
    </source>
</evidence>